<evidence type="ECO:0000313" key="4">
    <source>
        <dbReference type="EMBL" id="MFD2593382.1"/>
    </source>
</evidence>
<dbReference type="InterPro" id="IPR025193">
    <property type="entry name" value="DUF4114"/>
</dbReference>
<feature type="domain" description="DUF4114" evidence="3">
    <location>
        <begin position="149"/>
        <end position="231"/>
    </location>
</feature>
<dbReference type="RefSeq" id="WP_378254214.1">
    <property type="nucleotide sequence ID" value="NZ_JBHSJV010000001.1"/>
</dbReference>
<accession>A0ABW5NEA3</accession>
<dbReference type="Proteomes" id="UP001597459">
    <property type="component" value="Unassembled WGS sequence"/>
</dbReference>
<protein>
    <submittedName>
        <fullName evidence="4">DUF4114 domain-containing protein</fullName>
    </submittedName>
</protein>
<proteinExistence type="predicted"/>
<feature type="chain" id="PRO_5045340377" evidence="2">
    <location>
        <begin position="20"/>
        <end position="808"/>
    </location>
</feature>
<keyword evidence="1 2" id="KW-0732">Signal</keyword>
<dbReference type="Pfam" id="PF13448">
    <property type="entry name" value="DUF4114"/>
    <property type="match status" value="1"/>
</dbReference>
<evidence type="ECO:0000256" key="1">
    <source>
        <dbReference type="ARBA" id="ARBA00022729"/>
    </source>
</evidence>
<reference evidence="5" key="1">
    <citation type="journal article" date="2019" name="Int. J. Syst. Evol. Microbiol.">
        <title>The Global Catalogue of Microorganisms (GCM) 10K type strain sequencing project: providing services to taxonomists for standard genome sequencing and annotation.</title>
        <authorList>
            <consortium name="The Broad Institute Genomics Platform"/>
            <consortium name="The Broad Institute Genome Sequencing Center for Infectious Disease"/>
            <person name="Wu L."/>
            <person name="Ma J."/>
        </authorList>
    </citation>
    <scope>NUCLEOTIDE SEQUENCE [LARGE SCALE GENOMIC DNA]</scope>
    <source>
        <strain evidence="5">KCTC 42423</strain>
    </source>
</reference>
<evidence type="ECO:0000259" key="3">
    <source>
        <dbReference type="Pfam" id="PF13448"/>
    </source>
</evidence>
<feature type="signal peptide" evidence="2">
    <location>
        <begin position="1"/>
        <end position="19"/>
    </location>
</feature>
<gene>
    <name evidence="4" type="ORF">ACFSTE_21275</name>
</gene>
<comment type="caution">
    <text evidence="4">The sequence shown here is derived from an EMBL/GenBank/DDBJ whole genome shotgun (WGS) entry which is preliminary data.</text>
</comment>
<name>A0ABW5NEA3_9FLAO</name>
<evidence type="ECO:0000256" key="2">
    <source>
        <dbReference type="SAM" id="SignalP"/>
    </source>
</evidence>
<keyword evidence="5" id="KW-1185">Reference proteome</keyword>
<dbReference type="InterPro" id="IPR026444">
    <property type="entry name" value="Secre_tail"/>
</dbReference>
<organism evidence="4 5">
    <name type="scientific">Aquimarina hainanensis</name>
    <dbReference type="NCBI Taxonomy" id="1578017"/>
    <lineage>
        <taxon>Bacteria</taxon>
        <taxon>Pseudomonadati</taxon>
        <taxon>Bacteroidota</taxon>
        <taxon>Flavobacteriia</taxon>
        <taxon>Flavobacteriales</taxon>
        <taxon>Flavobacteriaceae</taxon>
        <taxon>Aquimarina</taxon>
    </lineage>
</organism>
<sequence>MKKIFLFYIAIALSSISYAQNYQYLGDYTANGTPLYLESPGDNITTEIMELVDNSLSETFQVPTYNPHYITSDYETNIIITEETEVFITYIHECAGFRNVLGYYTYDVNNPPTTAPTDEEVTIIFPNISEVGSGGGLQPGDKVSLGTHPAGTGIGWVLLSDGWNGEQVEYGYWQFYSNPDFNPEPNESDRYHNVQIKDDTNELVILGFEEIRRDHPWSDNDFNDALFYITATDYSAIDTNNLIDSSSSTDVYSANLGGFESNGDLANQVAKRNFDRLKSKNYADQKKKQKMFTKNALKNNDLGNYFPETGLYATESPFISTSLDLVNYANAKDVFSIDYYIEENRVSAGLVTTTSGQIYNHAKTICDRLNGSTLKDVRQVTIKDHDMIFAIIERHNGDIEYAISFSIRENGDNHELFSLWNVDDYPEGNYKNFQIWGKSMAQVVHIINYTLEKLSHEKNIASYHVDHRAPTVFVSAARYRNKELHLDIINKIGAQNATITSNIKRTELSELEEFSDQVPLSGEWHDQIVVETGFLFDIGLSFEDNLSDKSDALYLADGPWGIDYIAEDTTIDKFVINEQESDLDPAIYQLERSSNASGTLKGTCNLFRTFLPGDLSLKTKDYESIMFTIQNNLPIEVILVPSNLEDWNNRLRYYIPANSSNTDYTIRFDEFTNATGVFEEINDLRSVIFSMHNGTETPVSFSIDIHKLGLGINPESLLGTLVNQSKAINYPNPFTDYTIVTVPQKTSNIDLHVYDLFGRKIYNSMLKTMEDKKSVKFDPTNLNLAKGLYTYIALYNERERATGSFLIQ</sequence>
<evidence type="ECO:0000313" key="5">
    <source>
        <dbReference type="Proteomes" id="UP001597459"/>
    </source>
</evidence>
<dbReference type="NCBIfam" id="TIGR04183">
    <property type="entry name" value="Por_Secre_tail"/>
    <property type="match status" value="1"/>
</dbReference>
<dbReference type="EMBL" id="JBHULX010000048">
    <property type="protein sequence ID" value="MFD2593382.1"/>
    <property type="molecule type" value="Genomic_DNA"/>
</dbReference>